<protein>
    <submittedName>
        <fullName evidence="4">Helix-turn-helix domain-containing protein</fullName>
    </submittedName>
</protein>
<dbReference type="Gene3D" id="3.20.80.10">
    <property type="entry name" value="Regulatory factor, effector binding domain"/>
    <property type="match status" value="1"/>
</dbReference>
<dbReference type="AlphaFoldDB" id="A0A6N8PK31"/>
<dbReference type="InterPro" id="IPR050959">
    <property type="entry name" value="MarA-like"/>
</dbReference>
<keyword evidence="2" id="KW-0238">DNA-binding</keyword>
<dbReference type="EMBL" id="AASEPP010000107">
    <property type="protein sequence ID" value="EFC2249509.1"/>
    <property type="molecule type" value="Genomic_DNA"/>
</dbReference>
<dbReference type="GO" id="GO:0043565">
    <property type="term" value="F:sequence-specific DNA binding"/>
    <property type="evidence" value="ECO:0007669"/>
    <property type="project" value="InterPro"/>
</dbReference>
<dbReference type="InterPro" id="IPR009057">
    <property type="entry name" value="Homeodomain-like_sf"/>
</dbReference>
<dbReference type="PROSITE" id="PS01124">
    <property type="entry name" value="HTH_ARAC_FAMILY_2"/>
    <property type="match status" value="1"/>
</dbReference>
<dbReference type="Proteomes" id="UP000531916">
    <property type="component" value="Unassembled WGS sequence"/>
</dbReference>
<gene>
    <name evidence="4" type="ORF">E5H86_27970</name>
</gene>
<reference evidence="4 5" key="1">
    <citation type="submission" date="2019-04" db="EMBL/GenBank/DDBJ databases">
        <authorList>
            <consortium name="NARMS: The National Antimicrobial Resistance Monitoring System"/>
        </authorList>
    </citation>
    <scope>NUCLEOTIDE SEQUENCE [LARGE SCALE GENOMIC DNA]</scope>
    <source>
        <strain evidence="4 5">FSIS11919500</strain>
    </source>
</reference>
<dbReference type="SUPFAM" id="SSF46689">
    <property type="entry name" value="Homeodomain-like"/>
    <property type="match status" value="2"/>
</dbReference>
<dbReference type="PRINTS" id="PR00032">
    <property type="entry name" value="HTHARAC"/>
</dbReference>
<dbReference type="InterPro" id="IPR020449">
    <property type="entry name" value="Tscrpt_reg_AraC-type_HTH"/>
</dbReference>
<dbReference type="PANTHER" id="PTHR47504">
    <property type="entry name" value="RIGHT ORIGIN-BINDING PROTEIN"/>
    <property type="match status" value="1"/>
</dbReference>
<dbReference type="SUPFAM" id="SSF55136">
    <property type="entry name" value="Probable bacterial effector-binding domain"/>
    <property type="match status" value="1"/>
</dbReference>
<dbReference type="Gene3D" id="1.10.10.60">
    <property type="entry name" value="Homeodomain-like"/>
    <property type="match status" value="2"/>
</dbReference>
<sequence>MNDKKTGVALIRKMTIDRVIEYIEFHLESGKRMSIHSLSAYSGYCRRHLQRIFLLETGMRLGEYIRRRRLSRAALLCRLSLRGFQDIACSLGFDSQQTFNREFRKTAGVTPGQYRSQPEWRLLPLAGRAGISFSVPVPERVHLPEGRIVGRPLTFSGRIHEVRDNGAAAFSESVFACQQEAQWLVVTAITPVGGRKGDYEVRCGVGAPDNPCGNVFSWAEGDYLSVTFETTTTTHAARADYIYMNILPAHGVVRTPGVDILVFRYHEERVFCTLYIPVS</sequence>
<dbReference type="RefSeq" id="WP_072320204.1">
    <property type="nucleotide sequence ID" value="NZ_CP010123.1"/>
</dbReference>
<evidence type="ECO:0000256" key="3">
    <source>
        <dbReference type="ARBA" id="ARBA00023163"/>
    </source>
</evidence>
<keyword evidence="3" id="KW-0804">Transcription</keyword>
<dbReference type="InterPro" id="IPR018060">
    <property type="entry name" value="HTH_AraC"/>
</dbReference>
<dbReference type="InterPro" id="IPR011256">
    <property type="entry name" value="Reg_factor_effector_dom_sf"/>
</dbReference>
<dbReference type="PANTHER" id="PTHR47504:SF3">
    <property type="entry name" value="HTH-TYPE TRANSCRIPTIONAL REGULATOR YKGA-RELATED"/>
    <property type="match status" value="1"/>
</dbReference>
<comment type="caution">
    <text evidence="4">The sequence shown here is derived from an EMBL/GenBank/DDBJ whole genome shotgun (WGS) entry which is preliminary data.</text>
</comment>
<organism evidence="4 5">
    <name type="scientific">Escherichia coli</name>
    <dbReference type="NCBI Taxonomy" id="562"/>
    <lineage>
        <taxon>Bacteria</taxon>
        <taxon>Pseudomonadati</taxon>
        <taxon>Pseudomonadota</taxon>
        <taxon>Gammaproteobacteria</taxon>
        <taxon>Enterobacterales</taxon>
        <taxon>Enterobacteriaceae</taxon>
        <taxon>Escherichia</taxon>
    </lineage>
</organism>
<evidence type="ECO:0000256" key="2">
    <source>
        <dbReference type="ARBA" id="ARBA00023125"/>
    </source>
</evidence>
<accession>A0A6N8PK31</accession>
<proteinExistence type="predicted"/>
<evidence type="ECO:0000256" key="1">
    <source>
        <dbReference type="ARBA" id="ARBA00023015"/>
    </source>
</evidence>
<dbReference type="GO" id="GO:0003700">
    <property type="term" value="F:DNA-binding transcription factor activity"/>
    <property type="evidence" value="ECO:0007669"/>
    <property type="project" value="InterPro"/>
</dbReference>
<evidence type="ECO:0000313" key="4">
    <source>
        <dbReference type="EMBL" id="EFC2249509.1"/>
    </source>
</evidence>
<name>A0A6N8PK31_ECOLX</name>
<evidence type="ECO:0000313" key="5">
    <source>
        <dbReference type="Proteomes" id="UP000531916"/>
    </source>
</evidence>
<keyword evidence="1" id="KW-0805">Transcription regulation</keyword>
<dbReference type="Pfam" id="PF12833">
    <property type="entry name" value="HTH_18"/>
    <property type="match status" value="1"/>
</dbReference>
<dbReference type="SMART" id="SM00342">
    <property type="entry name" value="HTH_ARAC"/>
    <property type="match status" value="1"/>
</dbReference>